<evidence type="ECO:0000256" key="10">
    <source>
        <dbReference type="ARBA" id="ARBA00049535"/>
    </source>
</evidence>
<dbReference type="Proteomes" id="UP001210925">
    <property type="component" value="Unassembled WGS sequence"/>
</dbReference>
<dbReference type="InterPro" id="IPR029057">
    <property type="entry name" value="PRTase-like"/>
</dbReference>
<name>A0AAD5UL47_9FUNG</name>
<dbReference type="SUPFAM" id="SSF53271">
    <property type="entry name" value="PRTase-like"/>
    <property type="match status" value="2"/>
</dbReference>
<comment type="caution">
    <text evidence="12">The sequence shown here is derived from an EMBL/GenBank/DDBJ whole genome shotgun (WGS) entry which is preliminary data.</text>
</comment>
<dbReference type="PANTHER" id="PTHR10210">
    <property type="entry name" value="RIBOSE-PHOSPHATE DIPHOSPHOKINASE FAMILY MEMBER"/>
    <property type="match status" value="1"/>
</dbReference>
<dbReference type="GO" id="GO:0002189">
    <property type="term" value="C:ribose phosphate diphosphokinase complex"/>
    <property type="evidence" value="ECO:0007669"/>
    <property type="project" value="TreeGrafter"/>
</dbReference>
<dbReference type="SMART" id="SM01400">
    <property type="entry name" value="Pribosyltran_N"/>
    <property type="match status" value="1"/>
</dbReference>
<comment type="catalytic activity">
    <reaction evidence="10">
        <text>D-ribose 5-phosphate + ATP = 5-phospho-alpha-D-ribose 1-diphosphate + AMP + H(+)</text>
        <dbReference type="Rhea" id="RHEA:15609"/>
        <dbReference type="ChEBI" id="CHEBI:15378"/>
        <dbReference type="ChEBI" id="CHEBI:30616"/>
        <dbReference type="ChEBI" id="CHEBI:58017"/>
        <dbReference type="ChEBI" id="CHEBI:78346"/>
        <dbReference type="ChEBI" id="CHEBI:456215"/>
        <dbReference type="EC" id="2.7.6.1"/>
    </reaction>
</comment>
<dbReference type="InterPro" id="IPR000836">
    <property type="entry name" value="PRTase_dom"/>
</dbReference>
<dbReference type="AlphaFoldDB" id="A0AAD5UL47"/>
<evidence type="ECO:0000259" key="11">
    <source>
        <dbReference type="Pfam" id="PF13793"/>
    </source>
</evidence>
<dbReference type="Pfam" id="PF13793">
    <property type="entry name" value="Pribosyltran_N"/>
    <property type="match status" value="1"/>
</dbReference>
<evidence type="ECO:0000256" key="2">
    <source>
        <dbReference type="ARBA" id="ARBA00013247"/>
    </source>
</evidence>
<dbReference type="GO" id="GO:0006015">
    <property type="term" value="P:5-phosphoribose 1-diphosphate biosynthetic process"/>
    <property type="evidence" value="ECO:0007669"/>
    <property type="project" value="TreeGrafter"/>
</dbReference>
<dbReference type="NCBIfam" id="NF002320">
    <property type="entry name" value="PRK01259.1"/>
    <property type="match status" value="1"/>
</dbReference>
<feature type="domain" description="Ribose-phosphate pyrophosphokinase N-terminal" evidence="11">
    <location>
        <begin position="4"/>
        <end position="120"/>
    </location>
</feature>
<dbReference type="GO" id="GO:0000287">
    <property type="term" value="F:magnesium ion binding"/>
    <property type="evidence" value="ECO:0007669"/>
    <property type="project" value="InterPro"/>
</dbReference>
<reference evidence="12" key="1">
    <citation type="submission" date="2020-05" db="EMBL/GenBank/DDBJ databases">
        <title>Phylogenomic resolution of chytrid fungi.</title>
        <authorList>
            <person name="Stajich J.E."/>
            <person name="Amses K."/>
            <person name="Simmons R."/>
            <person name="Seto K."/>
            <person name="Myers J."/>
            <person name="Bonds A."/>
            <person name="Quandt C.A."/>
            <person name="Barry K."/>
            <person name="Liu P."/>
            <person name="Grigoriev I."/>
            <person name="Longcore J.E."/>
            <person name="James T.Y."/>
        </authorList>
    </citation>
    <scope>NUCLEOTIDE SEQUENCE</scope>
    <source>
        <strain evidence="12">PLAUS21</strain>
    </source>
</reference>
<dbReference type="GO" id="GO:0004749">
    <property type="term" value="F:ribose phosphate diphosphokinase activity"/>
    <property type="evidence" value="ECO:0007669"/>
    <property type="project" value="UniProtKB-EC"/>
</dbReference>
<organism evidence="12 13">
    <name type="scientific">Boothiomyces macroporosus</name>
    <dbReference type="NCBI Taxonomy" id="261099"/>
    <lineage>
        <taxon>Eukaryota</taxon>
        <taxon>Fungi</taxon>
        <taxon>Fungi incertae sedis</taxon>
        <taxon>Chytridiomycota</taxon>
        <taxon>Chytridiomycota incertae sedis</taxon>
        <taxon>Chytridiomycetes</taxon>
        <taxon>Rhizophydiales</taxon>
        <taxon>Terramycetaceae</taxon>
        <taxon>Boothiomyces</taxon>
    </lineage>
</organism>
<dbReference type="EMBL" id="JADGKB010000030">
    <property type="protein sequence ID" value="KAJ3258204.1"/>
    <property type="molecule type" value="Genomic_DNA"/>
</dbReference>
<dbReference type="Gene3D" id="3.40.50.2020">
    <property type="match status" value="2"/>
</dbReference>
<evidence type="ECO:0000256" key="4">
    <source>
        <dbReference type="ARBA" id="ARBA00022723"/>
    </source>
</evidence>
<protein>
    <recommendedName>
        <fullName evidence="2">ribose-phosphate diphosphokinase</fullName>
        <ecNumber evidence="2">2.7.6.1</ecNumber>
    </recommendedName>
</protein>
<keyword evidence="3" id="KW-0808">Transferase</keyword>
<dbReference type="PANTHER" id="PTHR10210:SF57">
    <property type="entry name" value="RIBOSE-PHOSPHATE DIPHOSPHOKINASE"/>
    <property type="match status" value="1"/>
</dbReference>
<dbReference type="GO" id="GO:0016301">
    <property type="term" value="F:kinase activity"/>
    <property type="evidence" value="ECO:0007669"/>
    <property type="project" value="UniProtKB-KW"/>
</dbReference>
<evidence type="ECO:0000256" key="8">
    <source>
        <dbReference type="ARBA" id="ARBA00022840"/>
    </source>
</evidence>
<sequence>MPGIKIFTGSSHPELTGLILDRLGIPPSPAVVKRFPNAETSVELGVSVRDADVFLIQSGSHSMNDHLMELLIMISSCRSASARRITAVLPYFPYNKQSKKKKARGAISAKLVANMLSVAGVDHIITLELHSSLTQGFFNKPCDNLLAQPSLAKYISDHFRSDKCIMVSKNAGGTRRVAQLADILKIDFALIHRERYHIREGNNVTEEYETKLSLVGDVNEKICLVLDDVIDGTHSFIDSCEHLKKCSAEKVYIVAVHGILSGNALKVIENCEAINGIIVTNSYPIPPEKKRMSTKLVQLDISGLLAEAIRRTHNGESMSFLFHHPL</sequence>
<keyword evidence="5" id="KW-0545">Nucleotide biosynthesis</keyword>
<keyword evidence="4" id="KW-0479">Metal-binding</keyword>
<evidence type="ECO:0000256" key="5">
    <source>
        <dbReference type="ARBA" id="ARBA00022727"/>
    </source>
</evidence>
<dbReference type="InterPro" id="IPR005946">
    <property type="entry name" value="Rib-P_diPkinase"/>
</dbReference>
<evidence type="ECO:0000256" key="6">
    <source>
        <dbReference type="ARBA" id="ARBA00022741"/>
    </source>
</evidence>
<dbReference type="FunFam" id="3.40.50.2020:FF:000007">
    <property type="entry name" value="Ribose-phosphate pyrophosphokinase"/>
    <property type="match status" value="1"/>
</dbReference>
<dbReference type="GO" id="GO:0005524">
    <property type="term" value="F:ATP binding"/>
    <property type="evidence" value="ECO:0007669"/>
    <property type="project" value="UniProtKB-KW"/>
</dbReference>
<gene>
    <name evidence="12" type="ORF">HK103_004022</name>
</gene>
<keyword evidence="7" id="KW-0418">Kinase</keyword>
<evidence type="ECO:0000256" key="1">
    <source>
        <dbReference type="ARBA" id="ARBA00006478"/>
    </source>
</evidence>
<evidence type="ECO:0000256" key="9">
    <source>
        <dbReference type="ARBA" id="ARBA00022842"/>
    </source>
</evidence>
<dbReference type="GO" id="GO:0005737">
    <property type="term" value="C:cytoplasm"/>
    <property type="evidence" value="ECO:0007669"/>
    <property type="project" value="TreeGrafter"/>
</dbReference>
<accession>A0AAD5UL47</accession>
<evidence type="ECO:0000313" key="13">
    <source>
        <dbReference type="Proteomes" id="UP001210925"/>
    </source>
</evidence>
<keyword evidence="13" id="KW-1185">Reference proteome</keyword>
<keyword evidence="6" id="KW-0547">Nucleotide-binding</keyword>
<evidence type="ECO:0000313" key="12">
    <source>
        <dbReference type="EMBL" id="KAJ3258204.1"/>
    </source>
</evidence>
<keyword evidence="9" id="KW-0460">Magnesium</keyword>
<dbReference type="GO" id="GO:0006164">
    <property type="term" value="P:purine nucleotide biosynthetic process"/>
    <property type="evidence" value="ECO:0007669"/>
    <property type="project" value="TreeGrafter"/>
</dbReference>
<evidence type="ECO:0000256" key="3">
    <source>
        <dbReference type="ARBA" id="ARBA00022679"/>
    </source>
</evidence>
<dbReference type="CDD" id="cd06223">
    <property type="entry name" value="PRTases_typeI"/>
    <property type="match status" value="1"/>
</dbReference>
<keyword evidence="8" id="KW-0067">ATP-binding</keyword>
<evidence type="ECO:0000256" key="7">
    <source>
        <dbReference type="ARBA" id="ARBA00022777"/>
    </source>
</evidence>
<dbReference type="FunFam" id="3.40.50.2020:FF:000043">
    <property type="entry name" value="Ribose-phosphate pyrophosphokinase 1"/>
    <property type="match status" value="1"/>
</dbReference>
<dbReference type="EC" id="2.7.6.1" evidence="2"/>
<dbReference type="NCBIfam" id="TIGR01251">
    <property type="entry name" value="ribP_PPkin"/>
    <property type="match status" value="1"/>
</dbReference>
<dbReference type="InterPro" id="IPR029099">
    <property type="entry name" value="Pribosyltran_N"/>
</dbReference>
<dbReference type="Pfam" id="PF14572">
    <property type="entry name" value="Pribosyl_synth"/>
    <property type="match status" value="1"/>
</dbReference>
<comment type="similarity">
    <text evidence="1">Belongs to the ribose-phosphate pyrophosphokinase family.</text>
</comment>
<proteinExistence type="inferred from homology"/>